<comment type="caution">
    <text evidence="1">The sequence shown here is derived from an EMBL/GenBank/DDBJ whole genome shotgun (WGS) entry which is preliminary data.</text>
</comment>
<dbReference type="EMBL" id="ASSP01000009">
    <property type="protein sequence ID" value="EOS13661.1"/>
    <property type="molecule type" value="Genomic_DNA"/>
</dbReference>
<gene>
    <name evidence="1" type="ORF">C802_01504</name>
</gene>
<keyword evidence="2" id="KW-1185">Reference proteome</keyword>
<proteinExistence type="predicted"/>
<accession>R9II06</accession>
<reference evidence="1 2" key="1">
    <citation type="submission" date="2013-04" db="EMBL/GenBank/DDBJ databases">
        <title>The Genome Sequence of Bacteroides massiliensis dnLKV3.</title>
        <authorList>
            <consortium name="The Broad Institute Genomics Platform"/>
            <consortium name="The Broad Institute Genome Sequencing Center for Infectious Disease"/>
            <person name="Earl A."/>
            <person name="Xavier R."/>
            <person name="Kuhn K."/>
            <person name="Stappenbeck T."/>
            <person name="Walker B."/>
            <person name="Young S."/>
            <person name="Zeng Q."/>
            <person name="Gargeya S."/>
            <person name="Fitzgerald M."/>
            <person name="Haas B."/>
            <person name="Abouelleil A."/>
            <person name="Allen A.W."/>
            <person name="Alvarado L."/>
            <person name="Arachchi H.M."/>
            <person name="Berlin A.M."/>
            <person name="Chapman S.B."/>
            <person name="Gainer-Dewar J."/>
            <person name="Goldberg J."/>
            <person name="Griggs A."/>
            <person name="Gujja S."/>
            <person name="Hansen M."/>
            <person name="Howarth C."/>
            <person name="Imamovic A."/>
            <person name="Ireland A."/>
            <person name="Larimer J."/>
            <person name="McCowan C."/>
            <person name="Murphy C."/>
            <person name="Pearson M."/>
            <person name="Poon T.W."/>
            <person name="Priest M."/>
            <person name="Roberts A."/>
            <person name="Saif S."/>
            <person name="Shea T."/>
            <person name="Sisk P."/>
            <person name="Sykes S."/>
            <person name="Wortman J."/>
            <person name="Nusbaum C."/>
            <person name="Birren B."/>
        </authorList>
    </citation>
    <scope>NUCLEOTIDE SEQUENCE [LARGE SCALE GENOMIC DNA]</scope>
    <source>
        <strain evidence="2">dnLKV3</strain>
    </source>
</reference>
<evidence type="ECO:0000313" key="2">
    <source>
        <dbReference type="Proteomes" id="UP000014200"/>
    </source>
</evidence>
<dbReference type="STRING" id="1235788.C802_01504"/>
<dbReference type="HOGENOM" id="CLU_3380520_0_0_10"/>
<sequence>MEPPYRICILLTCGGYEGYIYNIYNTKNYSTYL</sequence>
<evidence type="ECO:0000313" key="1">
    <source>
        <dbReference type="EMBL" id="EOS13661.1"/>
    </source>
</evidence>
<dbReference type="Proteomes" id="UP000014200">
    <property type="component" value="Unassembled WGS sequence"/>
</dbReference>
<dbReference type="AlphaFoldDB" id="R9II06"/>
<protein>
    <submittedName>
        <fullName evidence="1">Uncharacterized protein</fullName>
    </submittedName>
</protein>
<name>R9II06_9BACT</name>
<organism evidence="1 2">
    <name type="scientific">Phocaeicola sartorii</name>
    <dbReference type="NCBI Taxonomy" id="671267"/>
    <lineage>
        <taxon>Bacteria</taxon>
        <taxon>Pseudomonadati</taxon>
        <taxon>Bacteroidota</taxon>
        <taxon>Bacteroidia</taxon>
        <taxon>Bacteroidales</taxon>
        <taxon>Bacteroidaceae</taxon>
        <taxon>Phocaeicola</taxon>
    </lineage>
</organism>